<accession>A0A8S3BMH8</accession>
<reference evidence="1" key="1">
    <citation type="submission" date="2021-02" db="EMBL/GenBank/DDBJ databases">
        <authorList>
            <person name="Nowell W R."/>
        </authorList>
    </citation>
    <scope>NUCLEOTIDE SEQUENCE</scope>
</reference>
<dbReference type="Proteomes" id="UP000676336">
    <property type="component" value="Unassembled WGS sequence"/>
</dbReference>
<evidence type="ECO:0000313" key="1">
    <source>
        <dbReference type="EMBL" id="CAF4840220.1"/>
    </source>
</evidence>
<gene>
    <name evidence="1" type="ORF">SMN809_LOCUS48903</name>
</gene>
<protein>
    <submittedName>
        <fullName evidence="1">Uncharacterized protein</fullName>
    </submittedName>
</protein>
<comment type="caution">
    <text evidence="1">The sequence shown here is derived from an EMBL/GenBank/DDBJ whole genome shotgun (WGS) entry which is preliminary data.</text>
</comment>
<sequence length="46" mass="5500">LRKVTDFQCYVLTEWFTAALPAEILDFSHRTQQQIFDDILDQQVQQ</sequence>
<dbReference type="AlphaFoldDB" id="A0A8S3BMH8"/>
<dbReference type="EMBL" id="CAJOBI010158175">
    <property type="protein sequence ID" value="CAF4840220.1"/>
    <property type="molecule type" value="Genomic_DNA"/>
</dbReference>
<evidence type="ECO:0000313" key="2">
    <source>
        <dbReference type="Proteomes" id="UP000676336"/>
    </source>
</evidence>
<proteinExistence type="predicted"/>
<organism evidence="1 2">
    <name type="scientific">Rotaria magnacalcarata</name>
    <dbReference type="NCBI Taxonomy" id="392030"/>
    <lineage>
        <taxon>Eukaryota</taxon>
        <taxon>Metazoa</taxon>
        <taxon>Spiralia</taxon>
        <taxon>Gnathifera</taxon>
        <taxon>Rotifera</taxon>
        <taxon>Eurotatoria</taxon>
        <taxon>Bdelloidea</taxon>
        <taxon>Philodinida</taxon>
        <taxon>Philodinidae</taxon>
        <taxon>Rotaria</taxon>
    </lineage>
</organism>
<feature type="non-terminal residue" evidence="1">
    <location>
        <position position="1"/>
    </location>
</feature>
<name>A0A8S3BMH8_9BILA</name>
<feature type="non-terminal residue" evidence="1">
    <location>
        <position position="46"/>
    </location>
</feature>